<dbReference type="EMBL" id="GBRH01238937">
    <property type="protein sequence ID" value="JAD58958.1"/>
    <property type="molecule type" value="Transcribed_RNA"/>
</dbReference>
<name>A0A0A9B9V2_ARUDO</name>
<organism evidence="1">
    <name type="scientific">Arundo donax</name>
    <name type="common">Giant reed</name>
    <name type="synonym">Donax arundinaceus</name>
    <dbReference type="NCBI Taxonomy" id="35708"/>
    <lineage>
        <taxon>Eukaryota</taxon>
        <taxon>Viridiplantae</taxon>
        <taxon>Streptophyta</taxon>
        <taxon>Embryophyta</taxon>
        <taxon>Tracheophyta</taxon>
        <taxon>Spermatophyta</taxon>
        <taxon>Magnoliopsida</taxon>
        <taxon>Liliopsida</taxon>
        <taxon>Poales</taxon>
        <taxon>Poaceae</taxon>
        <taxon>PACMAD clade</taxon>
        <taxon>Arundinoideae</taxon>
        <taxon>Arundineae</taxon>
        <taxon>Arundo</taxon>
    </lineage>
</organism>
<dbReference type="AlphaFoldDB" id="A0A0A9B9V2"/>
<proteinExistence type="predicted"/>
<accession>A0A0A9B9V2</accession>
<sequence>MMIEPFMVNIKMQLDKHKILVCQNF</sequence>
<reference evidence="1" key="1">
    <citation type="submission" date="2014-09" db="EMBL/GenBank/DDBJ databases">
        <authorList>
            <person name="Magalhaes I.L.F."/>
            <person name="Oliveira U."/>
            <person name="Santos F.R."/>
            <person name="Vidigal T.H.D.A."/>
            <person name="Brescovit A.D."/>
            <person name="Santos A.J."/>
        </authorList>
    </citation>
    <scope>NUCLEOTIDE SEQUENCE</scope>
    <source>
        <tissue evidence="1">Shoot tissue taken approximately 20 cm above the soil surface</tissue>
    </source>
</reference>
<protein>
    <submittedName>
        <fullName evidence="1">Uncharacterized protein</fullName>
    </submittedName>
</protein>
<reference evidence="1" key="2">
    <citation type="journal article" date="2015" name="Data Brief">
        <title>Shoot transcriptome of the giant reed, Arundo donax.</title>
        <authorList>
            <person name="Barrero R.A."/>
            <person name="Guerrero F.D."/>
            <person name="Moolhuijzen P."/>
            <person name="Goolsby J.A."/>
            <person name="Tidwell J."/>
            <person name="Bellgard S.E."/>
            <person name="Bellgard M.I."/>
        </authorList>
    </citation>
    <scope>NUCLEOTIDE SEQUENCE</scope>
    <source>
        <tissue evidence="1">Shoot tissue taken approximately 20 cm above the soil surface</tissue>
    </source>
</reference>
<evidence type="ECO:0000313" key="1">
    <source>
        <dbReference type="EMBL" id="JAD58958.1"/>
    </source>
</evidence>